<dbReference type="Proteomes" id="UP000748531">
    <property type="component" value="Unassembled WGS sequence"/>
</dbReference>
<comment type="caution">
    <text evidence="1">The sequence shown here is derived from an EMBL/GenBank/DDBJ whole genome shotgun (WGS) entry which is preliminary data.</text>
</comment>
<gene>
    <name evidence="1" type="ORF">PHET_06420</name>
</gene>
<dbReference type="GO" id="GO:0005254">
    <property type="term" value="F:chloride channel activity"/>
    <property type="evidence" value="ECO:0007669"/>
    <property type="project" value="TreeGrafter"/>
</dbReference>
<dbReference type="EMBL" id="LUCH01004435">
    <property type="protein sequence ID" value="KAF5399017.1"/>
    <property type="molecule type" value="Genomic_DNA"/>
</dbReference>
<name>A0A8J4SMT7_9TREM</name>
<proteinExistence type="predicted"/>
<protein>
    <submittedName>
        <fullName evidence="1">Chloride intracellular channel protein 4</fullName>
    </submittedName>
</protein>
<organism evidence="1 2">
    <name type="scientific">Paragonimus heterotremus</name>
    <dbReference type="NCBI Taxonomy" id="100268"/>
    <lineage>
        <taxon>Eukaryota</taxon>
        <taxon>Metazoa</taxon>
        <taxon>Spiralia</taxon>
        <taxon>Lophotrochozoa</taxon>
        <taxon>Platyhelminthes</taxon>
        <taxon>Trematoda</taxon>
        <taxon>Digenea</taxon>
        <taxon>Plagiorchiida</taxon>
        <taxon>Troglotremata</taxon>
        <taxon>Troglotrematidae</taxon>
        <taxon>Paragonimus</taxon>
    </lineage>
</organism>
<dbReference type="PANTHER" id="PTHR43920:SF5">
    <property type="entry name" value="CHLORIDE INTRACELLULAR CHANNEL CLIC"/>
    <property type="match status" value="1"/>
</dbReference>
<evidence type="ECO:0000313" key="2">
    <source>
        <dbReference type="Proteomes" id="UP000748531"/>
    </source>
</evidence>
<reference evidence="1" key="1">
    <citation type="submission" date="2019-05" db="EMBL/GenBank/DDBJ databases">
        <title>Annotation for the trematode Paragonimus heterotremus.</title>
        <authorList>
            <person name="Choi Y.-J."/>
        </authorList>
    </citation>
    <scope>NUCLEOTIDE SEQUENCE</scope>
    <source>
        <strain evidence="1">LC</strain>
    </source>
</reference>
<keyword evidence="2" id="KW-1185">Reference proteome</keyword>
<dbReference type="PANTHER" id="PTHR43920">
    <property type="entry name" value="CHLORIDE INTRACELLULAR CHANNEL, ISOFORM A"/>
    <property type="match status" value="1"/>
</dbReference>
<dbReference type="OrthoDB" id="1935530at2759"/>
<dbReference type="Pfam" id="PF13410">
    <property type="entry name" value="GST_C_2"/>
    <property type="match status" value="1"/>
</dbReference>
<dbReference type="GO" id="GO:0005737">
    <property type="term" value="C:cytoplasm"/>
    <property type="evidence" value="ECO:0007669"/>
    <property type="project" value="TreeGrafter"/>
</dbReference>
<dbReference type="AlphaFoldDB" id="A0A8J4SMT7"/>
<dbReference type="GO" id="GO:0016324">
    <property type="term" value="C:apical plasma membrane"/>
    <property type="evidence" value="ECO:0007669"/>
    <property type="project" value="TreeGrafter"/>
</dbReference>
<dbReference type="Gene3D" id="3.40.30.10">
    <property type="entry name" value="Glutaredoxin"/>
    <property type="match status" value="1"/>
</dbReference>
<evidence type="ECO:0000313" key="1">
    <source>
        <dbReference type="EMBL" id="KAF5399017.1"/>
    </source>
</evidence>
<dbReference type="SUPFAM" id="SSF47616">
    <property type="entry name" value="GST C-terminal domain-like"/>
    <property type="match status" value="1"/>
</dbReference>
<dbReference type="InterPro" id="IPR036282">
    <property type="entry name" value="Glutathione-S-Trfase_C_sf"/>
</dbReference>
<accession>A0A8J4SMT7</accession>
<sequence>MSDDSIPLVEIFVRAARSNKQAKGPSLIGQQWLMVLRALENKQLIRLQVTPTSLQNPPTNYKNLCPARYLPMAWVVSGQINGQDASGMSISSAAHLESFMGKLGQANLNPDLDMKDVCKAEKVFGDLYKDFMHYVRNNVSQRLLSDLSSLDQYLASNPGPLLLGDQLSYVDCQLMPKLQHIRVAGRAYKQFDIPEHLCHLWAYISQMYQSDEFLFSCPFDRDMLMHYEEKDPFPKDIRPSLMGADFLHDIPVSVEQQTQPQHATGDATTQ</sequence>
<dbReference type="Gene3D" id="1.20.1050.10">
    <property type="match status" value="1"/>
</dbReference>